<organism evidence="2 3">
    <name type="scientific">Chryseobacterium profundimaris</name>
    <dbReference type="NCBI Taxonomy" id="1387275"/>
    <lineage>
        <taxon>Bacteria</taxon>
        <taxon>Pseudomonadati</taxon>
        <taxon>Bacteroidota</taxon>
        <taxon>Flavobacteriia</taxon>
        <taxon>Flavobacteriales</taxon>
        <taxon>Weeksellaceae</taxon>
        <taxon>Chryseobacterium group</taxon>
        <taxon>Chryseobacterium</taxon>
    </lineage>
</organism>
<evidence type="ECO:0008006" key="4">
    <source>
        <dbReference type="Google" id="ProtNLM"/>
    </source>
</evidence>
<dbReference type="Pfam" id="PF14559">
    <property type="entry name" value="TPR_19"/>
    <property type="match status" value="1"/>
</dbReference>
<dbReference type="PROSITE" id="PS50005">
    <property type="entry name" value="TPR"/>
    <property type="match status" value="1"/>
</dbReference>
<comment type="caution">
    <text evidence="2">The sequence shown here is derived from an EMBL/GenBank/DDBJ whole genome shotgun (WGS) entry which is preliminary data.</text>
</comment>
<dbReference type="InterPro" id="IPR011990">
    <property type="entry name" value="TPR-like_helical_dom_sf"/>
</dbReference>
<gene>
    <name evidence="2" type="ORF">SAMN06264346_12122</name>
</gene>
<accession>A0ABY1PKJ2</accession>
<evidence type="ECO:0000313" key="3">
    <source>
        <dbReference type="Proteomes" id="UP001157960"/>
    </source>
</evidence>
<name>A0ABY1PKJ2_9FLAO</name>
<evidence type="ECO:0000256" key="1">
    <source>
        <dbReference type="PROSITE-ProRule" id="PRU00339"/>
    </source>
</evidence>
<protein>
    <recommendedName>
        <fullName evidence="4">Tetratricopeptide repeat protein</fullName>
    </recommendedName>
</protein>
<dbReference type="InterPro" id="IPR019734">
    <property type="entry name" value="TPR_rpt"/>
</dbReference>
<feature type="repeat" description="TPR" evidence="1">
    <location>
        <begin position="17"/>
        <end position="50"/>
    </location>
</feature>
<dbReference type="Gene3D" id="1.25.40.10">
    <property type="entry name" value="Tetratricopeptide repeat domain"/>
    <property type="match status" value="1"/>
</dbReference>
<reference evidence="2 3" key="1">
    <citation type="submission" date="2017-05" db="EMBL/GenBank/DDBJ databases">
        <authorList>
            <person name="Varghese N."/>
            <person name="Submissions S."/>
        </authorList>
    </citation>
    <scope>NUCLEOTIDE SEQUENCE [LARGE SCALE GENOMIC DNA]</scope>
    <source>
        <strain evidence="2 3">DSM 28214</strain>
    </source>
</reference>
<dbReference type="SUPFAM" id="SSF48452">
    <property type="entry name" value="TPR-like"/>
    <property type="match status" value="1"/>
</dbReference>
<proteinExistence type="predicted"/>
<sequence length="211" mass="24486">MNKIFLLLIFSSGCFFSQNYIDEGNRLLSENKFFEAEEVFQKGVKNEPDNLILKSQLALAFINQNKNDQAENIIVEILKVEPSFTAAYWYGGINNFSKNKPDFRKAIFYFEKSYDLIDEKSGQYFGVNFFIGKSYHNILYTEGLSYDEVSRMLETYRKYVELQPDAENADAIKSFILKVEKSRPGKNVKKWVIANSAQNADKIIKNELNEQ</sequence>
<keyword evidence="3" id="KW-1185">Reference proteome</keyword>
<dbReference type="Proteomes" id="UP001157960">
    <property type="component" value="Unassembled WGS sequence"/>
</dbReference>
<evidence type="ECO:0000313" key="2">
    <source>
        <dbReference type="EMBL" id="SMP35576.1"/>
    </source>
</evidence>
<dbReference type="RefSeq" id="WP_283423809.1">
    <property type="nucleotide sequence ID" value="NZ_FXTZ01000021.1"/>
</dbReference>
<dbReference type="EMBL" id="FXTZ01000021">
    <property type="protein sequence ID" value="SMP35576.1"/>
    <property type="molecule type" value="Genomic_DNA"/>
</dbReference>
<keyword evidence="1" id="KW-0802">TPR repeat</keyword>